<accession>A0A9D1JBK3</accession>
<dbReference type="EMBL" id="DVHM01000167">
    <property type="protein sequence ID" value="HIR71552.1"/>
    <property type="molecule type" value="Genomic_DNA"/>
</dbReference>
<feature type="transmembrane region" description="Helical" evidence="13">
    <location>
        <begin position="236"/>
        <end position="253"/>
    </location>
</feature>
<dbReference type="InterPro" id="IPR050222">
    <property type="entry name" value="MATE_MdtK"/>
</dbReference>
<evidence type="ECO:0000256" key="7">
    <source>
        <dbReference type="ARBA" id="ARBA00022475"/>
    </source>
</evidence>
<evidence type="ECO:0000256" key="4">
    <source>
        <dbReference type="ARBA" id="ARBA00020268"/>
    </source>
</evidence>
<comment type="function">
    <text evidence="1">Multidrug efflux pump.</text>
</comment>
<comment type="similarity">
    <text evidence="3">Belongs to the multi antimicrobial extrusion (MATE) (TC 2.A.66.1) family.</text>
</comment>
<feature type="transmembrane region" description="Helical" evidence="13">
    <location>
        <begin position="196"/>
        <end position="215"/>
    </location>
</feature>
<feature type="transmembrane region" description="Helical" evidence="13">
    <location>
        <begin position="415"/>
        <end position="436"/>
    </location>
</feature>
<sequence>MNQTFMKEKKILPLVLSMSLPMVISMAVNSLYNIVDSYFVAQLSEDAMTALSLVYPVQNFITSVAVGFGIGINAAIALCLGAGDEKRASQAASQGLLLNILHGVILAVGCILLMPLFLSLFTERTDLAGMAVSYANIAFAFSPIITAGITYEKIFQAVGQMKLTMISMLCGCVANIVLDPLMIFGIGPFPRMEIEGAALATGIGQTLTLIIYLVFYSRSSWQVQIRRKYAGVDRKMAIRLYGVGIPATLNMALPSFLISALNGILVTFSESYVLVLGVYYKLQTFIYLSANGIVQGIRPLIGYNLGAGERGRVRKIYQTALILSAAIMAVGTALCWLMPAQLFGLFTANETTISMGVTALHLISLGFIVSAVSVTSSGALEGMGKGTPSLVISLLRYVVVIIPAAFFMSMRLGAAGVWGAFPVAEIVTAVISWLIWRRYLEKR</sequence>
<organism evidence="14 15">
    <name type="scientific">Candidatus Pullilachnospira gallistercoris</name>
    <dbReference type="NCBI Taxonomy" id="2840911"/>
    <lineage>
        <taxon>Bacteria</taxon>
        <taxon>Bacillati</taxon>
        <taxon>Bacillota</taxon>
        <taxon>Clostridia</taxon>
        <taxon>Lachnospirales</taxon>
        <taxon>Lachnospiraceae</taxon>
        <taxon>Lachnospiraceae incertae sedis</taxon>
        <taxon>Candidatus Pullilachnospira</taxon>
    </lineage>
</organism>
<feature type="transmembrane region" description="Helical" evidence="13">
    <location>
        <begin position="12"/>
        <end position="35"/>
    </location>
</feature>
<keyword evidence="8 13" id="KW-0812">Transmembrane</keyword>
<name>A0A9D1JBK3_9FIRM</name>
<feature type="transmembrane region" description="Helical" evidence="13">
    <location>
        <begin position="127"/>
        <end position="151"/>
    </location>
</feature>
<evidence type="ECO:0000256" key="2">
    <source>
        <dbReference type="ARBA" id="ARBA00004651"/>
    </source>
</evidence>
<dbReference type="PIRSF" id="PIRSF006603">
    <property type="entry name" value="DinF"/>
    <property type="match status" value="1"/>
</dbReference>
<dbReference type="GO" id="GO:0005886">
    <property type="term" value="C:plasma membrane"/>
    <property type="evidence" value="ECO:0007669"/>
    <property type="project" value="UniProtKB-SubCell"/>
</dbReference>
<keyword evidence="7" id="KW-1003">Cell membrane</keyword>
<evidence type="ECO:0000256" key="6">
    <source>
        <dbReference type="ARBA" id="ARBA00022449"/>
    </source>
</evidence>
<feature type="transmembrane region" description="Helical" evidence="13">
    <location>
        <begin position="390"/>
        <end position="409"/>
    </location>
</feature>
<evidence type="ECO:0000313" key="15">
    <source>
        <dbReference type="Proteomes" id="UP000823912"/>
    </source>
</evidence>
<protein>
    <recommendedName>
        <fullName evidence="4">Probable multidrug resistance protein NorM</fullName>
    </recommendedName>
    <alternativeName>
        <fullName evidence="12">Multidrug-efflux transporter</fullName>
    </alternativeName>
</protein>
<keyword evidence="6" id="KW-0050">Antiport</keyword>
<comment type="caution">
    <text evidence="14">The sequence shown here is derived from an EMBL/GenBank/DDBJ whole genome shotgun (WGS) entry which is preliminary data.</text>
</comment>
<evidence type="ECO:0000256" key="5">
    <source>
        <dbReference type="ARBA" id="ARBA00022448"/>
    </source>
</evidence>
<dbReference type="AlphaFoldDB" id="A0A9D1JBK3"/>
<dbReference type="GO" id="GO:0006811">
    <property type="term" value="P:monoatomic ion transport"/>
    <property type="evidence" value="ECO:0007669"/>
    <property type="project" value="UniProtKB-KW"/>
</dbReference>
<feature type="transmembrane region" description="Helical" evidence="13">
    <location>
        <begin position="163"/>
        <end position="184"/>
    </location>
</feature>
<keyword evidence="9 13" id="KW-1133">Transmembrane helix</keyword>
<dbReference type="GO" id="GO:0042910">
    <property type="term" value="F:xenobiotic transmembrane transporter activity"/>
    <property type="evidence" value="ECO:0007669"/>
    <property type="project" value="InterPro"/>
</dbReference>
<evidence type="ECO:0000256" key="11">
    <source>
        <dbReference type="ARBA" id="ARBA00023136"/>
    </source>
</evidence>
<feature type="transmembrane region" description="Helical" evidence="13">
    <location>
        <begin position="359"/>
        <end position="378"/>
    </location>
</feature>
<dbReference type="InterPro" id="IPR048279">
    <property type="entry name" value="MdtK-like"/>
</dbReference>
<evidence type="ECO:0000256" key="3">
    <source>
        <dbReference type="ARBA" id="ARBA00010199"/>
    </source>
</evidence>
<comment type="subcellular location">
    <subcellularLocation>
        <location evidence="2">Cell membrane</location>
        <topology evidence="2">Multi-pass membrane protein</topology>
    </subcellularLocation>
</comment>
<dbReference type="InterPro" id="IPR002528">
    <property type="entry name" value="MATE_fam"/>
</dbReference>
<proteinExistence type="inferred from homology"/>
<evidence type="ECO:0000256" key="10">
    <source>
        <dbReference type="ARBA" id="ARBA00023065"/>
    </source>
</evidence>
<feature type="transmembrane region" description="Helical" evidence="13">
    <location>
        <begin position="95"/>
        <end position="121"/>
    </location>
</feature>
<reference evidence="14" key="1">
    <citation type="submission" date="2020-10" db="EMBL/GenBank/DDBJ databases">
        <authorList>
            <person name="Gilroy R."/>
        </authorList>
    </citation>
    <scope>NUCLEOTIDE SEQUENCE</scope>
    <source>
        <strain evidence="14">ChiSjej5B23-6657</strain>
    </source>
</reference>
<evidence type="ECO:0000256" key="9">
    <source>
        <dbReference type="ARBA" id="ARBA00022989"/>
    </source>
</evidence>
<dbReference type="PANTHER" id="PTHR43298:SF2">
    <property type="entry name" value="FMN_FAD EXPORTER YEEO-RELATED"/>
    <property type="match status" value="1"/>
</dbReference>
<keyword evidence="10" id="KW-0406">Ion transport</keyword>
<feature type="transmembrane region" description="Helical" evidence="13">
    <location>
        <begin position="320"/>
        <end position="339"/>
    </location>
</feature>
<keyword evidence="11 13" id="KW-0472">Membrane</keyword>
<gene>
    <name evidence="14" type="ORF">IAA55_09760</name>
</gene>
<dbReference type="GO" id="GO:0015297">
    <property type="term" value="F:antiporter activity"/>
    <property type="evidence" value="ECO:0007669"/>
    <property type="project" value="UniProtKB-KW"/>
</dbReference>
<feature type="transmembrane region" description="Helical" evidence="13">
    <location>
        <begin position="60"/>
        <end position="83"/>
    </location>
</feature>
<evidence type="ECO:0000256" key="8">
    <source>
        <dbReference type="ARBA" id="ARBA00022692"/>
    </source>
</evidence>
<evidence type="ECO:0000256" key="1">
    <source>
        <dbReference type="ARBA" id="ARBA00003408"/>
    </source>
</evidence>
<evidence type="ECO:0000256" key="13">
    <source>
        <dbReference type="SAM" id="Phobius"/>
    </source>
</evidence>
<dbReference type="Proteomes" id="UP000823912">
    <property type="component" value="Unassembled WGS sequence"/>
</dbReference>
<dbReference type="NCBIfam" id="TIGR00797">
    <property type="entry name" value="matE"/>
    <property type="match status" value="1"/>
</dbReference>
<dbReference type="PANTHER" id="PTHR43298">
    <property type="entry name" value="MULTIDRUG RESISTANCE PROTEIN NORM-RELATED"/>
    <property type="match status" value="1"/>
</dbReference>
<evidence type="ECO:0000313" key="14">
    <source>
        <dbReference type="EMBL" id="HIR71552.1"/>
    </source>
</evidence>
<reference evidence="14" key="2">
    <citation type="journal article" date="2021" name="PeerJ">
        <title>Extensive microbial diversity within the chicken gut microbiome revealed by metagenomics and culture.</title>
        <authorList>
            <person name="Gilroy R."/>
            <person name="Ravi A."/>
            <person name="Getino M."/>
            <person name="Pursley I."/>
            <person name="Horton D.L."/>
            <person name="Alikhan N.F."/>
            <person name="Baker D."/>
            <person name="Gharbi K."/>
            <person name="Hall N."/>
            <person name="Watson M."/>
            <person name="Adriaenssens E.M."/>
            <person name="Foster-Nyarko E."/>
            <person name="Jarju S."/>
            <person name="Secka A."/>
            <person name="Antonio M."/>
            <person name="Oren A."/>
            <person name="Chaudhuri R.R."/>
            <person name="La Ragione R."/>
            <person name="Hildebrand F."/>
            <person name="Pallen M.J."/>
        </authorList>
    </citation>
    <scope>NUCLEOTIDE SEQUENCE</scope>
    <source>
        <strain evidence="14">ChiSjej5B23-6657</strain>
    </source>
</reference>
<keyword evidence="5" id="KW-0813">Transport</keyword>
<dbReference type="Pfam" id="PF01554">
    <property type="entry name" value="MatE"/>
    <property type="match status" value="2"/>
</dbReference>
<evidence type="ECO:0000256" key="12">
    <source>
        <dbReference type="ARBA" id="ARBA00031636"/>
    </source>
</evidence>